<sequence length="605" mass="66348">MYISLYRRYRPQTFSDMVGQSAAVGVLLESLREGSLGHAYLFSGPRGCGKTSAARLVAKSLDCLNRGEDCEPCGVCENCRAIAAGEHLDVIEIDGASNRGIGEIRDLKSHVSLKALSASYKVYIIDEVHMLTDAAFNALLKTLEEPPANVVFLLATTEPHKVPVTIRSRCQHIPFHRITIADTVSRLKHVCSQENIEADEEGIWEIARQADGALRDALSLTEQAVALGRGKLSLESVRELTSGSSRAELEKWVTMLRTDPQGAAAALHSIMARGISSERLCEALFVLFRDLWLFCLWKDKALEALETSSAERDYLAAEAQHWDKDKLQAACMLCSRLLPRTHYGMKGDIFSGLIFMELQNILAGNVQPAPPSRAREPERAAAPQPAARPPREEFSPAPPREKRMPEPLPPVDDFWMPPEEELPPVRQERSAPRRVQEPAPLFAAQPDMIFGNDAPAAFDVAGLCARLGDNEFSRLVGNLSSDWLPIAAALLNAELSRRDGTLEVAFERQMPAKNFLSIPHNRKTLTCAAAKLWGIESGEAQPQPQHVSEPDEPAPEKPSAAAGEAEENEPTAAQSLTSHVLRLAGAEVLYVKSVHANEDESEGNE</sequence>
<dbReference type="GO" id="GO:0005524">
    <property type="term" value="F:ATP binding"/>
    <property type="evidence" value="ECO:0007669"/>
    <property type="project" value="UniProtKB-KW"/>
</dbReference>
<dbReference type="KEGG" id="cpor:BED41_06580"/>
<protein>
    <recommendedName>
        <fullName evidence="8">DNA polymerase III subunit gamma/tau</fullName>
        <ecNumber evidence="8">2.7.7.7</ecNumber>
    </recommendedName>
</protein>
<evidence type="ECO:0000256" key="7">
    <source>
        <dbReference type="ARBA" id="ARBA00049244"/>
    </source>
</evidence>
<evidence type="ECO:0000313" key="11">
    <source>
        <dbReference type="EMBL" id="ANZ44783.1"/>
    </source>
</evidence>
<evidence type="ECO:0000259" key="10">
    <source>
        <dbReference type="SMART" id="SM00382"/>
    </source>
</evidence>
<dbReference type="Pfam" id="PF22608">
    <property type="entry name" value="DNAX_ATPase_lid"/>
    <property type="match status" value="1"/>
</dbReference>
<dbReference type="RefSeq" id="WP_066744245.1">
    <property type="nucleotide sequence ID" value="NZ_CP016757.1"/>
</dbReference>
<organism evidence="11 12">
    <name type="scientific">Cloacibacillus porcorum</name>
    <dbReference type="NCBI Taxonomy" id="1197717"/>
    <lineage>
        <taxon>Bacteria</taxon>
        <taxon>Thermotogati</taxon>
        <taxon>Synergistota</taxon>
        <taxon>Synergistia</taxon>
        <taxon>Synergistales</taxon>
        <taxon>Synergistaceae</taxon>
        <taxon>Cloacibacillus</taxon>
    </lineage>
</organism>
<dbReference type="GO" id="GO:0006261">
    <property type="term" value="P:DNA-templated DNA replication"/>
    <property type="evidence" value="ECO:0007669"/>
    <property type="project" value="TreeGrafter"/>
</dbReference>
<evidence type="ECO:0000256" key="3">
    <source>
        <dbReference type="ARBA" id="ARBA00022741"/>
    </source>
</evidence>
<dbReference type="GO" id="GO:0046872">
    <property type="term" value="F:metal ion binding"/>
    <property type="evidence" value="ECO:0007669"/>
    <property type="project" value="UniProtKB-KW"/>
</dbReference>
<dbReference type="PANTHER" id="PTHR11669">
    <property type="entry name" value="REPLICATION FACTOR C / DNA POLYMERASE III GAMMA-TAU SUBUNIT"/>
    <property type="match status" value="1"/>
</dbReference>
<accession>A0A1B2I4C3</accession>
<reference evidence="11" key="1">
    <citation type="submission" date="2016-08" db="EMBL/GenBank/DDBJ databases">
        <title>Complete genome of Cloacibacillus porcorum.</title>
        <authorList>
            <person name="Looft T."/>
            <person name="Bayles D.O."/>
            <person name="Alt D.P."/>
        </authorList>
    </citation>
    <scope>NUCLEOTIDE SEQUENCE [LARGE SCALE GENOMIC DNA]</scope>
    <source>
        <strain evidence="11">CL-84</strain>
    </source>
</reference>
<keyword evidence="6 8" id="KW-0239">DNA-directed DNA polymerase</keyword>
<dbReference type="InterPro" id="IPR001270">
    <property type="entry name" value="ClpA/B"/>
</dbReference>
<gene>
    <name evidence="8" type="primary">dnaX</name>
    <name evidence="11" type="ORF">BED41_06580</name>
</gene>
<dbReference type="InterPro" id="IPR003593">
    <property type="entry name" value="AAA+_ATPase"/>
</dbReference>
<evidence type="ECO:0000256" key="4">
    <source>
        <dbReference type="ARBA" id="ARBA00022833"/>
    </source>
</evidence>
<dbReference type="PANTHER" id="PTHR11669:SF0">
    <property type="entry name" value="PROTEIN STICHEL-LIKE 2"/>
    <property type="match status" value="1"/>
</dbReference>
<feature type="region of interest" description="Disordered" evidence="9">
    <location>
        <begin position="367"/>
        <end position="432"/>
    </location>
</feature>
<dbReference type="FunFam" id="3.40.50.300:FF:000014">
    <property type="entry name" value="DNA polymerase III subunit gamma/tau"/>
    <property type="match status" value="1"/>
</dbReference>
<comment type="catalytic activity">
    <reaction evidence="7 8">
        <text>DNA(n) + a 2'-deoxyribonucleoside 5'-triphosphate = DNA(n+1) + diphosphate</text>
        <dbReference type="Rhea" id="RHEA:22508"/>
        <dbReference type="Rhea" id="RHEA-COMP:17339"/>
        <dbReference type="Rhea" id="RHEA-COMP:17340"/>
        <dbReference type="ChEBI" id="CHEBI:33019"/>
        <dbReference type="ChEBI" id="CHEBI:61560"/>
        <dbReference type="ChEBI" id="CHEBI:173112"/>
        <dbReference type="EC" id="2.7.7.7"/>
    </reaction>
</comment>
<dbReference type="InterPro" id="IPR012763">
    <property type="entry name" value="DNA_pol_III_sug/sutau_N"/>
</dbReference>
<dbReference type="SMART" id="SM00382">
    <property type="entry name" value="AAA"/>
    <property type="match status" value="1"/>
</dbReference>
<keyword evidence="8" id="KW-0548">Nucleotidyltransferase</keyword>
<dbReference type="FunFam" id="1.10.8.60:FF:000013">
    <property type="entry name" value="DNA polymerase III subunit gamma/tau"/>
    <property type="match status" value="1"/>
</dbReference>
<comment type="subunit">
    <text evidence="8">DNA polymerase III contains a core (composed of alpha, epsilon and theta chains) that associates with a tau subunit. This core dimerizes to form the POLIII' complex. PolIII' associates with the gamma complex (composed of gamma, delta, delta', psi and chi chains) and with the beta chain to form the complete DNA polymerase III complex.</text>
</comment>
<evidence type="ECO:0000256" key="5">
    <source>
        <dbReference type="ARBA" id="ARBA00022840"/>
    </source>
</evidence>
<dbReference type="OrthoDB" id="9810148at2"/>
<keyword evidence="3 8" id="KW-0547">Nucleotide-binding</keyword>
<evidence type="ECO:0000313" key="12">
    <source>
        <dbReference type="Proteomes" id="UP000093044"/>
    </source>
</evidence>
<feature type="domain" description="AAA+ ATPase" evidence="10">
    <location>
        <begin position="36"/>
        <end position="179"/>
    </location>
</feature>
<feature type="region of interest" description="Disordered" evidence="9">
    <location>
        <begin position="539"/>
        <end position="578"/>
    </location>
</feature>
<dbReference type="Pfam" id="PF13177">
    <property type="entry name" value="DNA_pol3_delta2"/>
    <property type="match status" value="1"/>
</dbReference>
<dbReference type="CDD" id="cd18137">
    <property type="entry name" value="HLD_clamp_pol_III_gamma_tau"/>
    <property type="match status" value="1"/>
</dbReference>
<feature type="compositionally biased region" description="Basic and acidic residues" evidence="9">
    <location>
        <begin position="389"/>
        <end position="405"/>
    </location>
</feature>
<keyword evidence="2" id="KW-0479">Metal-binding</keyword>
<proteinExistence type="inferred from homology"/>
<dbReference type="AlphaFoldDB" id="A0A1B2I4C3"/>
<evidence type="ECO:0000256" key="1">
    <source>
        <dbReference type="ARBA" id="ARBA00006360"/>
    </source>
</evidence>
<keyword evidence="5 8" id="KW-0067">ATP-binding</keyword>
<dbReference type="EC" id="2.7.7.7" evidence="8"/>
<evidence type="ECO:0000256" key="2">
    <source>
        <dbReference type="ARBA" id="ARBA00022723"/>
    </source>
</evidence>
<evidence type="ECO:0000256" key="8">
    <source>
        <dbReference type="RuleBase" id="RU364063"/>
    </source>
</evidence>
<dbReference type="STRING" id="1197717.BED41_06580"/>
<comment type="function">
    <text evidence="8">DNA polymerase III is a complex, multichain enzyme responsible for most of the replicative synthesis in bacteria. This DNA polymerase also exhibits 3' to 5' exonuclease activity.</text>
</comment>
<dbReference type="Gene3D" id="1.10.8.60">
    <property type="match status" value="1"/>
</dbReference>
<evidence type="ECO:0000256" key="6">
    <source>
        <dbReference type="ARBA" id="ARBA00022932"/>
    </source>
</evidence>
<dbReference type="NCBIfam" id="TIGR02397">
    <property type="entry name" value="dnaX_nterm"/>
    <property type="match status" value="1"/>
</dbReference>
<keyword evidence="8" id="KW-0808">Transferase</keyword>
<dbReference type="InterPro" id="IPR050238">
    <property type="entry name" value="DNA_Rep/Repair_Clamp_Loader"/>
</dbReference>
<dbReference type="EMBL" id="CP016757">
    <property type="protein sequence ID" value="ANZ44783.1"/>
    <property type="molecule type" value="Genomic_DNA"/>
</dbReference>
<dbReference type="PRINTS" id="PR00300">
    <property type="entry name" value="CLPPROTEASEA"/>
</dbReference>
<keyword evidence="4" id="KW-0862">Zinc</keyword>
<name>A0A1B2I4C3_9BACT</name>
<dbReference type="GeneID" id="83057516"/>
<dbReference type="GO" id="GO:0003887">
    <property type="term" value="F:DNA-directed DNA polymerase activity"/>
    <property type="evidence" value="ECO:0007669"/>
    <property type="project" value="UniProtKB-KW"/>
</dbReference>
<dbReference type="InterPro" id="IPR027417">
    <property type="entry name" value="P-loop_NTPase"/>
</dbReference>
<dbReference type="Gene3D" id="3.40.50.300">
    <property type="entry name" value="P-loop containing nucleotide triphosphate hydrolases"/>
    <property type="match status" value="1"/>
</dbReference>
<comment type="similarity">
    <text evidence="1 8">Belongs to the DnaX/STICHEL family.</text>
</comment>
<dbReference type="SUPFAM" id="SSF52540">
    <property type="entry name" value="P-loop containing nucleoside triphosphate hydrolases"/>
    <property type="match status" value="1"/>
</dbReference>
<evidence type="ECO:0000256" key="9">
    <source>
        <dbReference type="SAM" id="MobiDB-lite"/>
    </source>
</evidence>
<dbReference type="GO" id="GO:0009360">
    <property type="term" value="C:DNA polymerase III complex"/>
    <property type="evidence" value="ECO:0007669"/>
    <property type="project" value="InterPro"/>
</dbReference>
<keyword evidence="12" id="KW-1185">Reference proteome</keyword>
<dbReference type="Proteomes" id="UP000093044">
    <property type="component" value="Chromosome"/>
</dbReference>
<dbReference type="InterPro" id="IPR045085">
    <property type="entry name" value="HLD_clamp_pol_III_gamma_tau"/>
</dbReference>
<keyword evidence="8" id="KW-0235">DNA replication</keyword>
<dbReference type="CDD" id="cd00009">
    <property type="entry name" value="AAA"/>
    <property type="match status" value="1"/>
</dbReference>